<evidence type="ECO:0000256" key="5">
    <source>
        <dbReference type="ARBA" id="ARBA00022679"/>
    </source>
</evidence>
<comment type="function">
    <text evidence="1 8">Attaches a formyl group to the free amino group of methionyl-tRNA(fMet). The formyl group appears to play a dual role in the initiator identity of N-formylmethionyl-tRNA by promoting its recognition by IF2 and preventing the misappropriation of this tRNA by the elongation apparatus.</text>
</comment>
<evidence type="ECO:0000256" key="1">
    <source>
        <dbReference type="ARBA" id="ARBA00002606"/>
    </source>
</evidence>
<dbReference type="PANTHER" id="PTHR11138:SF5">
    <property type="entry name" value="METHIONYL-TRNA FORMYLTRANSFERASE, MITOCHONDRIAL"/>
    <property type="match status" value="1"/>
</dbReference>
<evidence type="ECO:0000313" key="11">
    <source>
        <dbReference type="EMBL" id="OGY72238.1"/>
    </source>
</evidence>
<comment type="caution">
    <text evidence="11">The sequence shown here is derived from an EMBL/GenBank/DDBJ whole genome shotgun (WGS) entry which is preliminary data.</text>
</comment>
<dbReference type="InterPro" id="IPR005793">
    <property type="entry name" value="Formyl_trans_C"/>
</dbReference>
<comment type="catalytic activity">
    <reaction evidence="7 8">
        <text>L-methionyl-tRNA(fMet) + (6R)-10-formyltetrahydrofolate = N-formyl-L-methionyl-tRNA(fMet) + (6S)-5,6,7,8-tetrahydrofolate + H(+)</text>
        <dbReference type="Rhea" id="RHEA:24380"/>
        <dbReference type="Rhea" id="RHEA-COMP:9952"/>
        <dbReference type="Rhea" id="RHEA-COMP:9953"/>
        <dbReference type="ChEBI" id="CHEBI:15378"/>
        <dbReference type="ChEBI" id="CHEBI:57453"/>
        <dbReference type="ChEBI" id="CHEBI:78530"/>
        <dbReference type="ChEBI" id="CHEBI:78844"/>
        <dbReference type="ChEBI" id="CHEBI:195366"/>
        <dbReference type="EC" id="2.1.2.9"/>
    </reaction>
</comment>
<dbReference type="InterPro" id="IPR036477">
    <property type="entry name" value="Formyl_transf_N_sf"/>
</dbReference>
<evidence type="ECO:0000256" key="3">
    <source>
        <dbReference type="ARBA" id="ARBA00012261"/>
    </source>
</evidence>
<evidence type="ECO:0000313" key="12">
    <source>
        <dbReference type="Proteomes" id="UP000178315"/>
    </source>
</evidence>
<organism evidence="11 12">
    <name type="scientific">Candidatus Jacksonbacteria bacterium RIFCSPLOWO2_02_FULL_44_20</name>
    <dbReference type="NCBI Taxonomy" id="1798460"/>
    <lineage>
        <taxon>Bacteria</taxon>
        <taxon>Candidatus Jacksoniibacteriota</taxon>
    </lineage>
</organism>
<dbReference type="SUPFAM" id="SSF53328">
    <property type="entry name" value="Formyltransferase"/>
    <property type="match status" value="1"/>
</dbReference>
<keyword evidence="5 8" id="KW-0808">Transferase</keyword>
<feature type="domain" description="Formyl transferase C-terminal" evidence="10">
    <location>
        <begin position="197"/>
        <end position="312"/>
    </location>
</feature>
<dbReference type="NCBIfam" id="TIGR00460">
    <property type="entry name" value="fmt"/>
    <property type="match status" value="1"/>
</dbReference>
<dbReference type="InterPro" id="IPR002376">
    <property type="entry name" value="Formyl_transf_N"/>
</dbReference>
<dbReference type="AlphaFoldDB" id="A0A1G2A5U2"/>
<evidence type="ECO:0000256" key="8">
    <source>
        <dbReference type="HAMAP-Rule" id="MF_00182"/>
    </source>
</evidence>
<accession>A0A1G2A5U2</accession>
<dbReference type="InterPro" id="IPR037022">
    <property type="entry name" value="Formyl_trans_C_sf"/>
</dbReference>
<dbReference type="SUPFAM" id="SSF50486">
    <property type="entry name" value="FMT C-terminal domain-like"/>
    <property type="match status" value="1"/>
</dbReference>
<name>A0A1G2A5U2_9BACT</name>
<dbReference type="Pfam" id="PF02911">
    <property type="entry name" value="Formyl_trans_C"/>
    <property type="match status" value="1"/>
</dbReference>
<dbReference type="GO" id="GO:0004479">
    <property type="term" value="F:methionyl-tRNA formyltransferase activity"/>
    <property type="evidence" value="ECO:0007669"/>
    <property type="project" value="UniProtKB-UniRule"/>
</dbReference>
<reference evidence="11 12" key="1">
    <citation type="journal article" date="2016" name="Nat. Commun.">
        <title>Thousands of microbial genomes shed light on interconnected biogeochemical processes in an aquifer system.</title>
        <authorList>
            <person name="Anantharaman K."/>
            <person name="Brown C.T."/>
            <person name="Hug L.A."/>
            <person name="Sharon I."/>
            <person name="Castelle C.J."/>
            <person name="Probst A.J."/>
            <person name="Thomas B.C."/>
            <person name="Singh A."/>
            <person name="Wilkins M.J."/>
            <person name="Karaoz U."/>
            <person name="Brodie E.L."/>
            <person name="Williams K.H."/>
            <person name="Hubbard S.S."/>
            <person name="Banfield J.F."/>
        </authorList>
    </citation>
    <scope>NUCLEOTIDE SEQUENCE [LARGE SCALE GENOMIC DNA]</scope>
</reference>
<dbReference type="Gene3D" id="3.10.25.10">
    <property type="entry name" value="Formyl transferase, C-terminal domain"/>
    <property type="match status" value="1"/>
</dbReference>
<dbReference type="Gene3D" id="3.40.50.170">
    <property type="entry name" value="Formyl transferase, N-terminal domain"/>
    <property type="match status" value="1"/>
</dbReference>
<dbReference type="EC" id="2.1.2.9" evidence="3 8"/>
<protein>
    <recommendedName>
        <fullName evidence="4 8">Methionyl-tRNA formyltransferase</fullName>
        <ecNumber evidence="3 8">2.1.2.9</ecNumber>
    </recommendedName>
</protein>
<dbReference type="CDD" id="cd08646">
    <property type="entry name" value="FMT_core_Met-tRNA-FMT_N"/>
    <property type="match status" value="1"/>
</dbReference>
<dbReference type="InterPro" id="IPR011034">
    <property type="entry name" value="Formyl_transferase-like_C_sf"/>
</dbReference>
<evidence type="ECO:0000256" key="7">
    <source>
        <dbReference type="ARBA" id="ARBA00048558"/>
    </source>
</evidence>
<dbReference type="InterPro" id="IPR041711">
    <property type="entry name" value="Met-tRNA-FMT_N"/>
</dbReference>
<sequence>MRILFAATSQFALPALNTLLHRHTIAAVITKPDAPSGRGKKLRPSPIKDEAQKHGILIFDKSIQELVYALREIKPDILVVAAYGAIIPLGVLAIPRYGALNIHPSLLPKYRGASPIQAAILNGDTETGVTVIRLTKELDAGPIISQKKITLFPKITAGLLHDELADLGAELLQETLEKGPPFNEILQNESRASYTKKITPLDAELDCKKSAVILERKVRAYNPAPGAYITITNYQLRITDKSRSLNKQKTLRLKIWRAEIKKDAPQFSEGAPFIIDDGCPALMCADRQLLLLTEVQPEGRKRMRGVDFANGYLSAQP</sequence>
<dbReference type="CDD" id="cd08704">
    <property type="entry name" value="Met_tRNA_FMT_C"/>
    <property type="match status" value="1"/>
</dbReference>
<dbReference type="Pfam" id="PF00551">
    <property type="entry name" value="Formyl_trans_N"/>
    <property type="match status" value="1"/>
</dbReference>
<evidence type="ECO:0000259" key="10">
    <source>
        <dbReference type="Pfam" id="PF02911"/>
    </source>
</evidence>
<evidence type="ECO:0000256" key="6">
    <source>
        <dbReference type="ARBA" id="ARBA00022917"/>
    </source>
</evidence>
<dbReference type="InterPro" id="IPR044135">
    <property type="entry name" value="Met-tRNA-FMT_C"/>
</dbReference>
<feature type="domain" description="Formyl transferase N-terminal" evidence="9">
    <location>
        <begin position="8"/>
        <end position="175"/>
    </location>
</feature>
<dbReference type="PANTHER" id="PTHR11138">
    <property type="entry name" value="METHIONYL-TRNA FORMYLTRANSFERASE"/>
    <property type="match status" value="1"/>
</dbReference>
<feature type="binding site" evidence="8">
    <location>
        <begin position="105"/>
        <end position="108"/>
    </location>
    <ligand>
        <name>(6S)-5,6,7,8-tetrahydrofolate</name>
        <dbReference type="ChEBI" id="CHEBI:57453"/>
    </ligand>
</feature>
<evidence type="ECO:0000256" key="2">
    <source>
        <dbReference type="ARBA" id="ARBA00010699"/>
    </source>
</evidence>
<proteinExistence type="inferred from homology"/>
<evidence type="ECO:0000256" key="4">
    <source>
        <dbReference type="ARBA" id="ARBA00016014"/>
    </source>
</evidence>
<dbReference type="InterPro" id="IPR005794">
    <property type="entry name" value="Fmt"/>
</dbReference>
<evidence type="ECO:0000259" key="9">
    <source>
        <dbReference type="Pfam" id="PF00551"/>
    </source>
</evidence>
<dbReference type="HAMAP" id="MF_00182">
    <property type="entry name" value="Formyl_trans"/>
    <property type="match status" value="1"/>
</dbReference>
<keyword evidence="6 8" id="KW-0648">Protein biosynthesis</keyword>
<dbReference type="EMBL" id="MHJU01000040">
    <property type="protein sequence ID" value="OGY72238.1"/>
    <property type="molecule type" value="Genomic_DNA"/>
</dbReference>
<comment type="similarity">
    <text evidence="2 8">Belongs to the Fmt family.</text>
</comment>
<dbReference type="Proteomes" id="UP000178315">
    <property type="component" value="Unassembled WGS sequence"/>
</dbReference>
<gene>
    <name evidence="8" type="primary">fmt</name>
    <name evidence="11" type="ORF">A3H61_04480</name>
</gene>